<dbReference type="EMBL" id="QJNU01000217">
    <property type="protein sequence ID" value="RYP04298.1"/>
    <property type="molecule type" value="Genomic_DNA"/>
</dbReference>
<sequence>MIARRRARGARHGHATRSGVGAGTGGEGDALRYGGGSRGPLHGIPILVKDNYATAVTAYGHHYYREGHDGGDDDDKDTAMFTGGATAGAGSVCLEGLRRQSAGADAEASVVARLRDAGAVVLGKANQDEFSGARGLRVPHGWNPRGDQTLGAYVAGQTACNNSSGSAVAASLGLAAGTLGTETAGSITCPAWTNNVVGIKPTVGLTPWHGIVAVAPRQDTAGPLARTVADVALAPRRRLGTGRPRQLDAGAAVGLEWRRAAAALYGGAERLGVFWTDEDTFGAAYFANWALVRRVFEAALADLEAAGAEPVRVDLVPQCRSARELVGWLNGKMAVYAIPDGRDAMQEYLGGFVADGPGSGSSVRSLADLVRCVEADPRERAADFDYAYLTMMMSSNASAGAPEVWAGAATRCDPTWTAVETAPGSPLGISFVAGRVDRGGAGRPVSDLPRPQPAVN</sequence>
<feature type="compositionally biased region" description="Basic residues" evidence="1">
    <location>
        <begin position="1"/>
        <end position="15"/>
    </location>
</feature>
<evidence type="ECO:0000313" key="3">
    <source>
        <dbReference type="EMBL" id="RYP04298.1"/>
    </source>
</evidence>
<dbReference type="Gene3D" id="3.90.1300.10">
    <property type="entry name" value="Amidase signature (AS) domain"/>
    <property type="match status" value="1"/>
</dbReference>
<dbReference type="PANTHER" id="PTHR42678">
    <property type="entry name" value="AMIDASE"/>
    <property type="match status" value="1"/>
</dbReference>
<keyword evidence="4" id="KW-1185">Reference proteome</keyword>
<dbReference type="AlphaFoldDB" id="A0A4Q4TCM2"/>
<dbReference type="SUPFAM" id="SSF75304">
    <property type="entry name" value="Amidase signature (AS) enzymes"/>
    <property type="match status" value="1"/>
</dbReference>
<dbReference type="InterPro" id="IPR036928">
    <property type="entry name" value="AS_sf"/>
</dbReference>
<dbReference type="InterPro" id="IPR023631">
    <property type="entry name" value="Amidase_dom"/>
</dbReference>
<evidence type="ECO:0000259" key="2">
    <source>
        <dbReference type="Pfam" id="PF01425"/>
    </source>
</evidence>
<reference evidence="3 4" key="1">
    <citation type="submission" date="2018-06" db="EMBL/GenBank/DDBJ databases">
        <title>Complete Genomes of Monosporascus.</title>
        <authorList>
            <person name="Robinson A.J."/>
            <person name="Natvig D.O."/>
        </authorList>
    </citation>
    <scope>NUCLEOTIDE SEQUENCE [LARGE SCALE GENOMIC DNA]</scope>
    <source>
        <strain evidence="3 4">CBS 110550</strain>
    </source>
</reference>
<feature type="domain" description="Amidase" evidence="2">
    <location>
        <begin position="89"/>
        <end position="318"/>
    </location>
</feature>
<dbReference type="OrthoDB" id="566138at2759"/>
<dbReference type="STRING" id="155417.A0A4Q4TCM2"/>
<evidence type="ECO:0000313" key="4">
    <source>
        <dbReference type="Proteomes" id="UP000293360"/>
    </source>
</evidence>
<accession>A0A4Q4TCM2</accession>
<evidence type="ECO:0000256" key="1">
    <source>
        <dbReference type="SAM" id="MobiDB-lite"/>
    </source>
</evidence>
<dbReference type="Proteomes" id="UP000293360">
    <property type="component" value="Unassembled WGS sequence"/>
</dbReference>
<feature type="region of interest" description="Disordered" evidence="1">
    <location>
        <begin position="1"/>
        <end position="26"/>
    </location>
</feature>
<dbReference type="PANTHER" id="PTHR42678:SF34">
    <property type="entry name" value="OS04G0183300 PROTEIN"/>
    <property type="match status" value="1"/>
</dbReference>
<organism evidence="3 4">
    <name type="scientific">Monosporascus ibericus</name>
    <dbReference type="NCBI Taxonomy" id="155417"/>
    <lineage>
        <taxon>Eukaryota</taxon>
        <taxon>Fungi</taxon>
        <taxon>Dikarya</taxon>
        <taxon>Ascomycota</taxon>
        <taxon>Pezizomycotina</taxon>
        <taxon>Sordariomycetes</taxon>
        <taxon>Xylariomycetidae</taxon>
        <taxon>Xylariales</taxon>
        <taxon>Xylariales incertae sedis</taxon>
        <taxon>Monosporascus</taxon>
    </lineage>
</organism>
<name>A0A4Q4TCM2_9PEZI</name>
<comment type="caution">
    <text evidence="3">The sequence shown here is derived from an EMBL/GenBank/DDBJ whole genome shotgun (WGS) entry which is preliminary data.</text>
</comment>
<proteinExistence type="predicted"/>
<dbReference type="Pfam" id="PF01425">
    <property type="entry name" value="Amidase"/>
    <property type="match status" value="1"/>
</dbReference>
<protein>
    <recommendedName>
        <fullName evidence="2">Amidase domain-containing protein</fullName>
    </recommendedName>
</protein>
<gene>
    <name evidence="3" type="ORF">DL764_004561</name>
</gene>